<name>A0A9Q6EN14_NOSLI</name>
<organism evidence="1 2">
    <name type="scientific">Nostoc linckia z8</name>
    <dbReference type="NCBI Taxonomy" id="1628746"/>
    <lineage>
        <taxon>Bacteria</taxon>
        <taxon>Bacillati</taxon>
        <taxon>Cyanobacteriota</taxon>
        <taxon>Cyanophyceae</taxon>
        <taxon>Nostocales</taxon>
        <taxon>Nostocaceae</taxon>
        <taxon>Nostoc</taxon>
    </lineage>
</organism>
<evidence type="ECO:0000313" key="2">
    <source>
        <dbReference type="Proteomes" id="UP000222310"/>
    </source>
</evidence>
<gene>
    <name evidence="1" type="ORF">VF08_03005</name>
</gene>
<dbReference type="AlphaFoldDB" id="A0A9Q6EN14"/>
<dbReference type="EMBL" id="LAHD01000005">
    <property type="protein sequence ID" value="PHK06721.1"/>
    <property type="molecule type" value="Genomic_DNA"/>
</dbReference>
<dbReference type="RefSeq" id="WP_099066502.1">
    <property type="nucleotide sequence ID" value="NZ_LAHD01000005.1"/>
</dbReference>
<evidence type="ECO:0000313" key="1">
    <source>
        <dbReference type="EMBL" id="PHK06721.1"/>
    </source>
</evidence>
<dbReference type="Proteomes" id="UP000222310">
    <property type="component" value="Unassembled WGS sequence"/>
</dbReference>
<comment type="caution">
    <text evidence="1">The sequence shown here is derived from an EMBL/GenBank/DDBJ whole genome shotgun (WGS) entry which is preliminary data.</text>
</comment>
<protein>
    <submittedName>
        <fullName evidence="1">Uncharacterized protein</fullName>
    </submittedName>
</protein>
<sequence>MIDQNTYNLLLSEYSVSIQTLETLSLDKNSTLQSPGFSILDCVAKQIPYNDILGLIQYVYGTNLYNANEMYQVVVDKRKPIEIVFENEVKKKSIA</sequence>
<dbReference type="GeneID" id="57094420"/>
<accession>A0A9Q6EN14</accession>
<reference evidence="1 2" key="1">
    <citation type="submission" date="2015-02" db="EMBL/GenBank/DDBJ databases">
        <title>Nostoc linckia genome annotation.</title>
        <authorList>
            <person name="Zhou Z."/>
        </authorList>
    </citation>
    <scope>NUCLEOTIDE SEQUENCE [LARGE SCALE GENOMIC DNA]</scope>
    <source>
        <strain evidence="2">z8</strain>
    </source>
</reference>
<proteinExistence type="predicted"/>